<evidence type="ECO:0000256" key="1">
    <source>
        <dbReference type="ARBA" id="ARBA00004141"/>
    </source>
</evidence>
<dbReference type="HOGENOM" id="CLU_001265_30_5_6"/>
<keyword evidence="10" id="KW-1185">Reference proteome</keyword>
<feature type="transmembrane region" description="Helical" evidence="7">
    <location>
        <begin position="142"/>
        <end position="163"/>
    </location>
</feature>
<reference evidence="9 10" key="1">
    <citation type="submission" date="2011-01" db="EMBL/GenBank/DDBJ databases">
        <authorList>
            <person name="Weinstock G."/>
            <person name="Sodergren E."/>
            <person name="Clifton S."/>
            <person name="Fulton L."/>
            <person name="Fulton B."/>
            <person name="Courtney L."/>
            <person name="Fronick C."/>
            <person name="Harrison M."/>
            <person name="Strong C."/>
            <person name="Farmer C."/>
            <person name="Delahaunty K."/>
            <person name="Markovic C."/>
            <person name="Hall O."/>
            <person name="Minx P."/>
            <person name="Tomlinson C."/>
            <person name="Mitreva M."/>
            <person name="Hou S."/>
            <person name="Chen J."/>
            <person name="Wollam A."/>
            <person name="Pepin K.H."/>
            <person name="Johnson M."/>
            <person name="Bhonagiri V."/>
            <person name="Zhang X."/>
            <person name="Suruliraj S."/>
            <person name="Warren W."/>
            <person name="Chinwalla A."/>
            <person name="Mardis E.R."/>
            <person name="Wilson R.K."/>
        </authorList>
    </citation>
    <scope>NUCLEOTIDE SEQUENCE [LARGE SCALE GENOMIC DNA]</scope>
    <source>
        <strain evidence="10">DSM 22608 / JCM 16073 / KCTC 15190 / YIT 12066</strain>
    </source>
</reference>
<dbReference type="PANTHER" id="PTHR48020">
    <property type="entry name" value="PROTON MYO-INOSITOL COTRANSPORTER"/>
    <property type="match status" value="1"/>
</dbReference>
<evidence type="ECO:0000256" key="4">
    <source>
        <dbReference type="ARBA" id="ARBA00022692"/>
    </source>
</evidence>
<dbReference type="AlphaFoldDB" id="E8LK64"/>
<dbReference type="Gene3D" id="1.20.1250.20">
    <property type="entry name" value="MFS general substrate transporter like domains"/>
    <property type="match status" value="2"/>
</dbReference>
<feature type="transmembrane region" description="Helical" evidence="7">
    <location>
        <begin position="536"/>
        <end position="553"/>
    </location>
</feature>
<keyword evidence="4 7" id="KW-0812">Transmembrane</keyword>
<evidence type="ECO:0000256" key="5">
    <source>
        <dbReference type="ARBA" id="ARBA00022989"/>
    </source>
</evidence>
<dbReference type="InterPro" id="IPR020846">
    <property type="entry name" value="MFS_dom"/>
</dbReference>
<organism evidence="9 10">
    <name type="scientific">Succinatimonas hippei (strain DSM 22608 / JCM 16073 / KCTC 15190 / YIT 12066)</name>
    <dbReference type="NCBI Taxonomy" id="762983"/>
    <lineage>
        <taxon>Bacteria</taxon>
        <taxon>Pseudomonadati</taxon>
        <taxon>Pseudomonadota</taxon>
        <taxon>Gammaproteobacteria</taxon>
        <taxon>Aeromonadales</taxon>
        <taxon>Succinivibrionaceae</taxon>
        <taxon>Succinatimonas</taxon>
    </lineage>
</organism>
<feature type="transmembrane region" description="Helical" evidence="7">
    <location>
        <begin position="326"/>
        <end position="347"/>
    </location>
</feature>
<sequence>MQNFAIIFEICKYFFIVRLFHYLLNTNRVRNTKHYAGGIYMNKRLLLWAVTSALAGLLFGFDTVVISGAESKIQQLWSLSGTMHGLAISAALWGTVLGALIGSIPTAKWGRKKTLICNGFLFIFGAAGTAFAWNFTSFALCRFVGGIGIGISTIAAPLFIAEISPAQDRGKLTGLFQFNIVFGILLAFFSNFVIMQFAPEHTAWRWMLGIQLVPAVLYTILCFSLPESPRWLITAANKDAEAKHVFSLINPTMNDTELDNLVVQIKQSAIEEGKNKETTTKFFTRRLRYPILFAFLIAAFNQLSGINIILYFAPRLLGLAGIEDPVAASISLGVTNLIATFIGIRLIDVLGRKTLLLIGCVGYILSLAVCTFSFFNFSELKVVSSSIDTVASAQQLINMEAGNIYFTPEDKDNAVIKYNQARDNLIVVTANDQFKDLTASLDANTPVDKVLSVAQQVKHEASSDLGSVSFVVLICMIIFIASHAIGSGTIIWVFISEIFPNDQRAKGQSLGSFTHWIFAAGLTLVFPIAIAKFDAGYMFGFFCFMMILQLIWCKFMMPETKGKTLEEIGAILANK</sequence>
<dbReference type="InterPro" id="IPR050814">
    <property type="entry name" value="Myo-inositol_Transporter"/>
</dbReference>
<comment type="caution">
    <text evidence="9">The sequence shown here is derived from an EMBL/GenBank/DDBJ whole genome shotgun (WGS) entry which is preliminary data.</text>
</comment>
<dbReference type="SUPFAM" id="SSF103473">
    <property type="entry name" value="MFS general substrate transporter"/>
    <property type="match status" value="1"/>
</dbReference>
<feature type="transmembrane region" description="Helical" evidence="7">
    <location>
        <begin position="175"/>
        <end position="198"/>
    </location>
</feature>
<keyword evidence="6 7" id="KW-0472">Membrane</keyword>
<feature type="transmembrane region" description="Helical" evidence="7">
    <location>
        <begin position="507"/>
        <end position="530"/>
    </location>
</feature>
<dbReference type="GO" id="GO:0022857">
    <property type="term" value="F:transmembrane transporter activity"/>
    <property type="evidence" value="ECO:0007669"/>
    <property type="project" value="InterPro"/>
</dbReference>
<comment type="subcellular location">
    <subcellularLocation>
        <location evidence="1">Membrane</location>
        <topology evidence="1">Multi-pass membrane protein</topology>
    </subcellularLocation>
</comment>
<dbReference type="InterPro" id="IPR003663">
    <property type="entry name" value="Sugar/inositol_transpt"/>
</dbReference>
<dbReference type="Pfam" id="PF00083">
    <property type="entry name" value="Sugar_tr"/>
    <property type="match status" value="2"/>
</dbReference>
<evidence type="ECO:0000256" key="2">
    <source>
        <dbReference type="ARBA" id="ARBA00010992"/>
    </source>
</evidence>
<feature type="transmembrane region" description="Helical" evidence="7">
    <location>
        <begin position="45"/>
        <end position="66"/>
    </location>
</feature>
<evidence type="ECO:0000313" key="10">
    <source>
        <dbReference type="Proteomes" id="UP000018458"/>
    </source>
</evidence>
<dbReference type="PROSITE" id="PS00216">
    <property type="entry name" value="SUGAR_TRANSPORT_1"/>
    <property type="match status" value="1"/>
</dbReference>
<comment type="similarity">
    <text evidence="2">Belongs to the major facilitator superfamily. Sugar transporter (TC 2.A.1.1) family.</text>
</comment>
<keyword evidence="3" id="KW-0813">Transport</keyword>
<keyword evidence="5 7" id="KW-1133">Transmembrane helix</keyword>
<dbReference type="PANTHER" id="PTHR48020:SF12">
    <property type="entry name" value="PROTON MYO-INOSITOL COTRANSPORTER"/>
    <property type="match status" value="1"/>
</dbReference>
<dbReference type="InterPro" id="IPR005828">
    <property type="entry name" value="MFS_sugar_transport-like"/>
</dbReference>
<gene>
    <name evidence="9" type="ORF">HMPREF9444_01101</name>
</gene>
<name>E8LK64_SUCHY</name>
<dbReference type="EMBL" id="AEVO01000052">
    <property type="protein sequence ID" value="EFY07061.1"/>
    <property type="molecule type" value="Genomic_DNA"/>
</dbReference>
<feature type="transmembrane region" description="Helical" evidence="7">
    <location>
        <begin position="86"/>
        <end position="104"/>
    </location>
</feature>
<evidence type="ECO:0000313" key="9">
    <source>
        <dbReference type="EMBL" id="EFY07061.1"/>
    </source>
</evidence>
<feature type="transmembrane region" description="Helical" evidence="7">
    <location>
        <begin position="116"/>
        <end position="136"/>
    </location>
</feature>
<feature type="transmembrane region" description="Helical" evidence="7">
    <location>
        <begin position="6"/>
        <end position="24"/>
    </location>
</feature>
<accession>E8LK64</accession>
<feature type="domain" description="Major facilitator superfamily (MFS) profile" evidence="8">
    <location>
        <begin position="48"/>
        <end position="561"/>
    </location>
</feature>
<evidence type="ECO:0000259" key="8">
    <source>
        <dbReference type="PROSITE" id="PS50850"/>
    </source>
</evidence>
<dbReference type="eggNOG" id="COG2814">
    <property type="taxonomic scope" value="Bacteria"/>
</dbReference>
<dbReference type="GO" id="GO:0016020">
    <property type="term" value="C:membrane"/>
    <property type="evidence" value="ECO:0007669"/>
    <property type="project" value="UniProtKB-SubCell"/>
</dbReference>
<dbReference type="PROSITE" id="PS50850">
    <property type="entry name" value="MFS"/>
    <property type="match status" value="1"/>
</dbReference>
<dbReference type="InterPro" id="IPR005829">
    <property type="entry name" value="Sugar_transporter_CS"/>
</dbReference>
<dbReference type="PROSITE" id="PS00217">
    <property type="entry name" value="SUGAR_TRANSPORT_2"/>
    <property type="match status" value="1"/>
</dbReference>
<feature type="transmembrane region" description="Helical" evidence="7">
    <location>
        <begin position="470"/>
        <end position="495"/>
    </location>
</feature>
<protein>
    <submittedName>
        <fullName evidence="9">MFS transporter, SP family</fullName>
    </submittedName>
</protein>
<dbReference type="InterPro" id="IPR036259">
    <property type="entry name" value="MFS_trans_sf"/>
</dbReference>
<evidence type="ECO:0000256" key="6">
    <source>
        <dbReference type="ARBA" id="ARBA00023136"/>
    </source>
</evidence>
<evidence type="ECO:0000256" key="7">
    <source>
        <dbReference type="SAM" id="Phobius"/>
    </source>
</evidence>
<dbReference type="STRING" id="762983.HMPREF9444_01101"/>
<feature type="transmembrane region" description="Helical" evidence="7">
    <location>
        <begin position="204"/>
        <end position="225"/>
    </location>
</feature>
<dbReference type="Proteomes" id="UP000018458">
    <property type="component" value="Unassembled WGS sequence"/>
</dbReference>
<feature type="transmembrane region" description="Helical" evidence="7">
    <location>
        <begin position="291"/>
        <end position="314"/>
    </location>
</feature>
<dbReference type="PRINTS" id="PR00171">
    <property type="entry name" value="SUGRTRNSPORT"/>
</dbReference>
<proteinExistence type="inferred from homology"/>
<evidence type="ECO:0000256" key="3">
    <source>
        <dbReference type="ARBA" id="ARBA00022448"/>
    </source>
</evidence>
<feature type="transmembrane region" description="Helical" evidence="7">
    <location>
        <begin position="354"/>
        <end position="375"/>
    </location>
</feature>